<dbReference type="Gene3D" id="3.40.250.10">
    <property type="entry name" value="Rhodanese-like domain"/>
    <property type="match status" value="1"/>
</dbReference>
<name>A0A286UBX3_9AGAM</name>
<dbReference type="InterPro" id="IPR001763">
    <property type="entry name" value="Rhodanese-like_dom"/>
</dbReference>
<reference evidence="2 3" key="1">
    <citation type="journal article" date="2017" name="Mol. Ecol.">
        <title>Comparative and population genomic landscape of Phellinus noxius: A hypervariable fungus causing root rot in trees.</title>
        <authorList>
            <person name="Chung C.L."/>
            <person name="Lee T.J."/>
            <person name="Akiba M."/>
            <person name="Lee H.H."/>
            <person name="Kuo T.H."/>
            <person name="Liu D."/>
            <person name="Ke H.M."/>
            <person name="Yokoi T."/>
            <person name="Roa M.B."/>
            <person name="Lu M.J."/>
            <person name="Chang Y.Y."/>
            <person name="Ann P.J."/>
            <person name="Tsai J.N."/>
            <person name="Chen C.Y."/>
            <person name="Tzean S.S."/>
            <person name="Ota Y."/>
            <person name="Hattori T."/>
            <person name="Sahashi N."/>
            <person name="Liou R.F."/>
            <person name="Kikuchi T."/>
            <person name="Tsai I.J."/>
        </authorList>
    </citation>
    <scope>NUCLEOTIDE SEQUENCE [LARGE SCALE GENOMIC DNA]</scope>
    <source>
        <strain evidence="2 3">FFPRI411160</strain>
    </source>
</reference>
<evidence type="ECO:0000313" key="3">
    <source>
        <dbReference type="Proteomes" id="UP000217199"/>
    </source>
</evidence>
<dbReference type="SMART" id="SM00450">
    <property type="entry name" value="RHOD"/>
    <property type="match status" value="1"/>
</dbReference>
<dbReference type="PANTHER" id="PTHR10828">
    <property type="entry name" value="M-PHASE INDUCER PHOSPHATASE DUAL SPECIFICITY PHOSPHATASE CDC25"/>
    <property type="match status" value="1"/>
</dbReference>
<dbReference type="PROSITE" id="PS50206">
    <property type="entry name" value="RHODANESE_3"/>
    <property type="match status" value="1"/>
</dbReference>
<evidence type="ECO:0000313" key="2">
    <source>
        <dbReference type="EMBL" id="PAV17091.1"/>
    </source>
</evidence>
<feature type="domain" description="Rhodanese" evidence="1">
    <location>
        <begin position="26"/>
        <end position="132"/>
    </location>
</feature>
<dbReference type="Pfam" id="PF00581">
    <property type="entry name" value="Rhodanese"/>
    <property type="match status" value="1"/>
</dbReference>
<dbReference type="InterPro" id="IPR036873">
    <property type="entry name" value="Rhodanese-like_dom_sf"/>
</dbReference>
<dbReference type="SUPFAM" id="SSF52821">
    <property type="entry name" value="Rhodanese/Cell cycle control phosphatase"/>
    <property type="match status" value="1"/>
</dbReference>
<accession>A0A286UBX3</accession>
<dbReference type="OrthoDB" id="102559at2759"/>
<dbReference type="AlphaFoldDB" id="A0A286UBX3"/>
<evidence type="ECO:0000259" key="1">
    <source>
        <dbReference type="PROSITE" id="PS50206"/>
    </source>
</evidence>
<dbReference type="PANTHER" id="PTHR10828:SF38">
    <property type="entry name" value="ARSENICAL-RESISTANCE PROTEIN 2-RELATED"/>
    <property type="match status" value="1"/>
</dbReference>
<keyword evidence="3" id="KW-1185">Reference proteome</keyword>
<dbReference type="Proteomes" id="UP000217199">
    <property type="component" value="Unassembled WGS sequence"/>
</dbReference>
<sequence length="147" mass="16943">MMAYLPPYRYISGDELATLMKSGAKPRQDYVVVDVRDDDRIGGHILGSLHSPSYAFQDAVQTLLEETKDIPKVVFHCALSQQRGPKAARIYSELRSEREERLGNDPDTPNFEVLVLRGGFTEFQLRHRNDKTLIEAWDKNVWNNPYF</sequence>
<dbReference type="GO" id="GO:0005634">
    <property type="term" value="C:nucleus"/>
    <property type="evidence" value="ECO:0007669"/>
    <property type="project" value="TreeGrafter"/>
</dbReference>
<organism evidence="2 3">
    <name type="scientific">Pyrrhoderma noxium</name>
    <dbReference type="NCBI Taxonomy" id="2282107"/>
    <lineage>
        <taxon>Eukaryota</taxon>
        <taxon>Fungi</taxon>
        <taxon>Dikarya</taxon>
        <taxon>Basidiomycota</taxon>
        <taxon>Agaricomycotina</taxon>
        <taxon>Agaricomycetes</taxon>
        <taxon>Hymenochaetales</taxon>
        <taxon>Hymenochaetaceae</taxon>
        <taxon>Pyrrhoderma</taxon>
    </lineage>
</organism>
<proteinExistence type="predicted"/>
<comment type="caution">
    <text evidence="2">The sequence shown here is derived from an EMBL/GenBank/DDBJ whole genome shotgun (WGS) entry which is preliminary data.</text>
</comment>
<dbReference type="EMBL" id="NBII01000007">
    <property type="protein sequence ID" value="PAV17091.1"/>
    <property type="molecule type" value="Genomic_DNA"/>
</dbReference>
<dbReference type="InParanoid" id="A0A286UBX3"/>
<dbReference type="STRING" id="2282107.A0A286UBX3"/>
<dbReference type="GO" id="GO:0004725">
    <property type="term" value="F:protein tyrosine phosphatase activity"/>
    <property type="evidence" value="ECO:0007669"/>
    <property type="project" value="TreeGrafter"/>
</dbReference>
<dbReference type="GO" id="GO:0005737">
    <property type="term" value="C:cytoplasm"/>
    <property type="evidence" value="ECO:0007669"/>
    <property type="project" value="TreeGrafter"/>
</dbReference>
<gene>
    <name evidence="2" type="ORF">PNOK_0715500</name>
</gene>
<dbReference type="FunCoup" id="A0A286UBX3">
    <property type="interactions" value="244"/>
</dbReference>
<protein>
    <submittedName>
        <fullName evidence="2">Rhodanese</fullName>
    </submittedName>
</protein>